<dbReference type="Proteomes" id="UP000011087">
    <property type="component" value="Unassembled WGS sequence"/>
</dbReference>
<gene>
    <name evidence="3" type="ORF">GUITHDRAFT_122829</name>
</gene>
<protein>
    <submittedName>
        <fullName evidence="3 4">Uncharacterized protein</fullName>
    </submittedName>
</protein>
<evidence type="ECO:0000256" key="1">
    <source>
        <dbReference type="SAM" id="MobiDB-lite"/>
    </source>
</evidence>
<keyword evidence="2" id="KW-0812">Transmembrane</keyword>
<reference evidence="4" key="3">
    <citation type="submission" date="2015-06" db="UniProtKB">
        <authorList>
            <consortium name="EnsemblProtists"/>
        </authorList>
    </citation>
    <scope>IDENTIFICATION</scope>
</reference>
<evidence type="ECO:0000313" key="5">
    <source>
        <dbReference type="Proteomes" id="UP000011087"/>
    </source>
</evidence>
<keyword evidence="5" id="KW-1185">Reference proteome</keyword>
<feature type="region of interest" description="Disordered" evidence="1">
    <location>
        <begin position="58"/>
        <end position="81"/>
    </location>
</feature>
<reference evidence="5" key="2">
    <citation type="submission" date="2012-11" db="EMBL/GenBank/DDBJ databases">
        <authorList>
            <person name="Kuo A."/>
            <person name="Curtis B.A."/>
            <person name="Tanifuji G."/>
            <person name="Burki F."/>
            <person name="Gruber A."/>
            <person name="Irimia M."/>
            <person name="Maruyama S."/>
            <person name="Arias M.C."/>
            <person name="Ball S.G."/>
            <person name="Gile G.H."/>
            <person name="Hirakawa Y."/>
            <person name="Hopkins J.F."/>
            <person name="Rensing S.A."/>
            <person name="Schmutz J."/>
            <person name="Symeonidi A."/>
            <person name="Elias M."/>
            <person name="Eveleigh R.J."/>
            <person name="Herman E.K."/>
            <person name="Klute M.J."/>
            <person name="Nakayama T."/>
            <person name="Obornik M."/>
            <person name="Reyes-Prieto A."/>
            <person name="Armbrust E.V."/>
            <person name="Aves S.J."/>
            <person name="Beiko R.G."/>
            <person name="Coutinho P."/>
            <person name="Dacks J.B."/>
            <person name="Durnford D.G."/>
            <person name="Fast N.M."/>
            <person name="Green B.R."/>
            <person name="Grisdale C."/>
            <person name="Hempe F."/>
            <person name="Henrissat B."/>
            <person name="Hoppner M.P."/>
            <person name="Ishida K.-I."/>
            <person name="Kim E."/>
            <person name="Koreny L."/>
            <person name="Kroth P.G."/>
            <person name="Liu Y."/>
            <person name="Malik S.-B."/>
            <person name="Maier U.G."/>
            <person name="McRose D."/>
            <person name="Mock T."/>
            <person name="Neilson J.A."/>
            <person name="Onodera N.T."/>
            <person name="Poole A.M."/>
            <person name="Pritham E.J."/>
            <person name="Richards T.A."/>
            <person name="Rocap G."/>
            <person name="Roy S.W."/>
            <person name="Sarai C."/>
            <person name="Schaack S."/>
            <person name="Shirato S."/>
            <person name="Slamovits C.H."/>
            <person name="Spencer D.F."/>
            <person name="Suzuki S."/>
            <person name="Worden A.Z."/>
            <person name="Zauner S."/>
            <person name="Barry K."/>
            <person name="Bell C."/>
            <person name="Bharti A.K."/>
            <person name="Crow J.A."/>
            <person name="Grimwood J."/>
            <person name="Kramer R."/>
            <person name="Lindquist E."/>
            <person name="Lucas S."/>
            <person name="Salamov A."/>
            <person name="McFadden G.I."/>
            <person name="Lane C.E."/>
            <person name="Keeling P.J."/>
            <person name="Gray M.W."/>
            <person name="Grigoriev I.V."/>
            <person name="Archibald J.M."/>
        </authorList>
    </citation>
    <scope>NUCLEOTIDE SEQUENCE</scope>
    <source>
        <strain evidence="5">CCMP2712</strain>
    </source>
</reference>
<dbReference type="HOGENOM" id="CLU_1829024_0_0_1"/>
<dbReference type="RefSeq" id="XP_005817945.1">
    <property type="nucleotide sequence ID" value="XM_005817888.1"/>
</dbReference>
<dbReference type="AlphaFoldDB" id="L1I535"/>
<keyword evidence="2" id="KW-1133">Transmembrane helix</keyword>
<dbReference type="GeneID" id="17287685"/>
<evidence type="ECO:0000256" key="2">
    <source>
        <dbReference type="SAM" id="Phobius"/>
    </source>
</evidence>
<evidence type="ECO:0000313" key="3">
    <source>
        <dbReference type="EMBL" id="EKX30965.1"/>
    </source>
</evidence>
<organism evidence="3">
    <name type="scientific">Guillardia theta (strain CCMP2712)</name>
    <name type="common">Cryptophyte</name>
    <dbReference type="NCBI Taxonomy" id="905079"/>
    <lineage>
        <taxon>Eukaryota</taxon>
        <taxon>Cryptophyceae</taxon>
        <taxon>Pyrenomonadales</taxon>
        <taxon>Geminigeraceae</taxon>
        <taxon>Guillardia</taxon>
    </lineage>
</organism>
<proteinExistence type="predicted"/>
<reference evidence="3 5" key="1">
    <citation type="journal article" date="2012" name="Nature">
        <title>Algal genomes reveal evolutionary mosaicism and the fate of nucleomorphs.</title>
        <authorList>
            <consortium name="DOE Joint Genome Institute"/>
            <person name="Curtis B.A."/>
            <person name="Tanifuji G."/>
            <person name="Burki F."/>
            <person name="Gruber A."/>
            <person name="Irimia M."/>
            <person name="Maruyama S."/>
            <person name="Arias M.C."/>
            <person name="Ball S.G."/>
            <person name="Gile G.H."/>
            <person name="Hirakawa Y."/>
            <person name="Hopkins J.F."/>
            <person name="Kuo A."/>
            <person name="Rensing S.A."/>
            <person name="Schmutz J."/>
            <person name="Symeonidi A."/>
            <person name="Elias M."/>
            <person name="Eveleigh R.J."/>
            <person name="Herman E.K."/>
            <person name="Klute M.J."/>
            <person name="Nakayama T."/>
            <person name="Obornik M."/>
            <person name="Reyes-Prieto A."/>
            <person name="Armbrust E.V."/>
            <person name="Aves S.J."/>
            <person name="Beiko R.G."/>
            <person name="Coutinho P."/>
            <person name="Dacks J.B."/>
            <person name="Durnford D.G."/>
            <person name="Fast N.M."/>
            <person name="Green B.R."/>
            <person name="Grisdale C.J."/>
            <person name="Hempel F."/>
            <person name="Henrissat B."/>
            <person name="Hoppner M.P."/>
            <person name="Ishida K."/>
            <person name="Kim E."/>
            <person name="Koreny L."/>
            <person name="Kroth P.G."/>
            <person name="Liu Y."/>
            <person name="Malik S.B."/>
            <person name="Maier U.G."/>
            <person name="McRose D."/>
            <person name="Mock T."/>
            <person name="Neilson J.A."/>
            <person name="Onodera N.T."/>
            <person name="Poole A.M."/>
            <person name="Pritham E.J."/>
            <person name="Richards T.A."/>
            <person name="Rocap G."/>
            <person name="Roy S.W."/>
            <person name="Sarai C."/>
            <person name="Schaack S."/>
            <person name="Shirato S."/>
            <person name="Slamovits C.H."/>
            <person name="Spencer D.F."/>
            <person name="Suzuki S."/>
            <person name="Worden A.Z."/>
            <person name="Zauner S."/>
            <person name="Barry K."/>
            <person name="Bell C."/>
            <person name="Bharti A.K."/>
            <person name="Crow J.A."/>
            <person name="Grimwood J."/>
            <person name="Kramer R."/>
            <person name="Lindquist E."/>
            <person name="Lucas S."/>
            <person name="Salamov A."/>
            <person name="McFadden G.I."/>
            <person name="Lane C.E."/>
            <person name="Keeling P.J."/>
            <person name="Gray M.W."/>
            <person name="Grigoriev I.V."/>
            <person name="Archibald J.M."/>
        </authorList>
    </citation>
    <scope>NUCLEOTIDE SEQUENCE</scope>
    <source>
        <strain evidence="3 5">CCMP2712</strain>
    </source>
</reference>
<keyword evidence="2" id="KW-0472">Membrane</keyword>
<accession>L1I535</accession>
<dbReference type="EnsemblProtists" id="EKX30965">
    <property type="protein sequence ID" value="EKX30965"/>
    <property type="gene ID" value="GUITHDRAFT_122829"/>
</dbReference>
<name>L1I535_GUITC</name>
<feature type="transmembrane region" description="Helical" evidence="2">
    <location>
        <begin position="95"/>
        <end position="115"/>
    </location>
</feature>
<dbReference type="KEGG" id="gtt:GUITHDRAFT_122829"/>
<dbReference type="EMBL" id="JH993427">
    <property type="protein sequence ID" value="EKX30965.1"/>
    <property type="molecule type" value="Genomic_DNA"/>
</dbReference>
<evidence type="ECO:0000313" key="4">
    <source>
        <dbReference type="EnsemblProtists" id="EKX30965"/>
    </source>
</evidence>
<feature type="transmembrane region" description="Helical" evidence="2">
    <location>
        <begin position="121"/>
        <end position="139"/>
    </location>
</feature>
<dbReference type="PaxDb" id="55529-EKX30965"/>
<sequence>MEKVSFSQSHRRDLSSRTYSAAKELAVAQLLSSAAPTAAHQQAKLRVAVKHASILTGNETQADSEGEQNKETFTDNSEGSLTPGWNKNMWTSGDWASWVITGPFVSIAFSFFMFYTYGVPAGVLTLLICGGIDVATFYYNW</sequence>